<keyword evidence="1" id="KW-1133">Transmembrane helix</keyword>
<proteinExistence type="predicted"/>
<sequence length="258" mass="28360">MTKFETVFQGFYGRNPTDAEIQEHYRIKAAMDIRDNDALWLILIPFQYYTKALQDIPQAIEVISDEFNQNSRQAMQRYEAKIKSDLNSAVTAAGQVVASTILQRKMQMWSAISITVFALVCIGLVTVLWAGRTQFHDAHYDAGYNAGYNKGTADGQKAGYSAGSNAGQKTGYEKGMADARDMNALAMTSWATGEAGKTARQLYEHGLIDPIYKLYKSGDLAKILKCAGSGWRVQNGYCLSSVTTDGGGGAVYDGWRLP</sequence>
<dbReference type="PATRIC" id="fig|446692.4.peg.88"/>
<dbReference type="EMBL" id="LHZU01000092">
    <property type="protein sequence ID" value="KXV61214.1"/>
    <property type="molecule type" value="Genomic_DNA"/>
</dbReference>
<dbReference type="Proteomes" id="UP000075360">
    <property type="component" value="Unassembled WGS sequence"/>
</dbReference>
<organism evidence="2 3">
    <name type="scientific">Acetobacter senegalensis</name>
    <dbReference type="NCBI Taxonomy" id="446692"/>
    <lineage>
        <taxon>Bacteria</taxon>
        <taxon>Pseudomonadati</taxon>
        <taxon>Pseudomonadota</taxon>
        <taxon>Alphaproteobacteria</taxon>
        <taxon>Acetobacterales</taxon>
        <taxon>Acetobacteraceae</taxon>
        <taxon>Acetobacter</taxon>
    </lineage>
</organism>
<protein>
    <recommendedName>
        <fullName evidence="4">MobE</fullName>
    </recommendedName>
</protein>
<reference evidence="2 3" key="1">
    <citation type="submission" date="2015-06" db="EMBL/GenBank/DDBJ databases">
        <title>Improved classification and identification of acetic acid bacteria using matrix-assisted laser desorption/ionization time-of-flight mass spectrometry; Gluconobacter nephelii and Gluconobacter uchimurae are later heterotypic synonyms of Gluconobacter japonicus and Gluconobacter oxydans, respectively.</title>
        <authorList>
            <person name="Li L."/>
            <person name="Cleenwerck I."/>
            <person name="De Vuyst L."/>
            <person name="Vandamme P."/>
        </authorList>
    </citation>
    <scope>NUCLEOTIDE SEQUENCE [LARGE SCALE GENOMIC DNA]</scope>
    <source>
        <strain evidence="2 3">LMG 23690</strain>
    </source>
</reference>
<comment type="caution">
    <text evidence="2">The sequence shown here is derived from an EMBL/GenBank/DDBJ whole genome shotgun (WGS) entry which is preliminary data.</text>
</comment>
<feature type="transmembrane region" description="Helical" evidence="1">
    <location>
        <begin position="109"/>
        <end position="130"/>
    </location>
</feature>
<evidence type="ECO:0000313" key="2">
    <source>
        <dbReference type="EMBL" id="KXV61214.1"/>
    </source>
</evidence>
<keyword evidence="1" id="KW-0812">Transmembrane</keyword>
<evidence type="ECO:0000256" key="1">
    <source>
        <dbReference type="SAM" id="Phobius"/>
    </source>
</evidence>
<name>A0A149U6X9_9PROT</name>
<keyword evidence="1" id="KW-0472">Membrane</keyword>
<gene>
    <name evidence="2" type="ORF">AD948_02520</name>
</gene>
<evidence type="ECO:0008006" key="4">
    <source>
        <dbReference type="Google" id="ProtNLM"/>
    </source>
</evidence>
<dbReference type="AlphaFoldDB" id="A0A149U6X9"/>
<evidence type="ECO:0000313" key="3">
    <source>
        <dbReference type="Proteomes" id="UP000075360"/>
    </source>
</evidence>
<accession>A0A149U6X9</accession>